<evidence type="ECO:0000313" key="2">
    <source>
        <dbReference type="Proteomes" id="UP000047420"/>
    </source>
</evidence>
<reference evidence="1 2" key="1">
    <citation type="submission" date="2015-03" db="EMBL/GenBank/DDBJ databases">
        <authorList>
            <consortium name="Pathogen Informatics"/>
            <person name="Murphy D."/>
        </authorList>
    </citation>
    <scope>NUCLEOTIDE SEQUENCE [LARGE SCALE GENOMIC DNA]</scope>
    <source>
        <strain evidence="1 2">WP-931201</strain>
    </source>
</reference>
<accession>A0ABP1ZCI8</accession>
<dbReference type="Proteomes" id="UP000047420">
    <property type="component" value="Unassembled WGS sequence"/>
</dbReference>
<evidence type="ECO:0000313" key="1">
    <source>
        <dbReference type="EMBL" id="CRG50531.1"/>
    </source>
</evidence>
<dbReference type="EMBL" id="CVMG01000014">
    <property type="protein sequence ID" value="CRG50531.1"/>
    <property type="molecule type" value="Genomic_DNA"/>
</dbReference>
<organism evidence="1 2">
    <name type="scientific">Yersinia wautersii</name>
    <dbReference type="NCBI Taxonomy" id="1341643"/>
    <lineage>
        <taxon>Bacteria</taxon>
        <taxon>Pseudomonadati</taxon>
        <taxon>Pseudomonadota</taxon>
        <taxon>Gammaproteobacteria</taxon>
        <taxon>Enterobacterales</taxon>
        <taxon>Yersiniaceae</taxon>
        <taxon>Yersinia</taxon>
    </lineage>
</organism>
<proteinExistence type="predicted"/>
<keyword evidence="2" id="KW-1185">Reference proteome</keyword>
<name>A0ABP1ZCI8_9GAMM</name>
<gene>
    <name evidence="1" type="ORF">ERS008478_02100</name>
</gene>
<comment type="caution">
    <text evidence="1">The sequence shown here is derived from an EMBL/GenBank/DDBJ whole genome shotgun (WGS) entry which is preliminary data.</text>
</comment>
<sequence>MIEERKYYQDGTLPLTFKPFMNKSERTGAMSLKDSGVINGYGPRQVVKPRNQRDMENETVEILQWNMQRIKIVVALILVNLVSTCHAAPRSPIWRMILTLTVKTVLAKNYQNAHQQL</sequence>
<protein>
    <submittedName>
        <fullName evidence="1">Uncharacterized protein</fullName>
    </submittedName>
</protein>